<evidence type="ECO:0000313" key="2">
    <source>
        <dbReference type="Proteomes" id="UP000002564"/>
    </source>
</evidence>
<organism evidence="1 2">
    <name type="scientific">Neisseria gonorrhoeae (strain NCCP11945)</name>
    <dbReference type="NCBI Taxonomy" id="521006"/>
    <lineage>
        <taxon>Bacteria</taxon>
        <taxon>Pseudomonadati</taxon>
        <taxon>Pseudomonadota</taxon>
        <taxon>Betaproteobacteria</taxon>
        <taxon>Neisseriales</taxon>
        <taxon>Neisseriaceae</taxon>
        <taxon>Neisseria</taxon>
    </lineage>
</organism>
<proteinExistence type="predicted"/>
<sequence>MLSEQGFQTAFAFSVIIRGCTGAGFKPASSFPIFLSLIGFKRVFYVQQTYTPPR</sequence>
<dbReference type="KEGG" id="ngk:NGK_2569"/>
<name>B4RRB1_NEIG2</name>
<evidence type="ECO:0000313" key="1">
    <source>
        <dbReference type="EMBL" id="ACF31168.1"/>
    </source>
</evidence>
<reference evidence="1 2" key="1">
    <citation type="journal article" date="2008" name="J. Bacteriol.">
        <title>Complete genome sequence of Neisseria gonorrhoeae NCCP11945.</title>
        <authorList>
            <person name="Chung G.T."/>
            <person name="Yoo J.S."/>
            <person name="Oh H.B."/>
            <person name="Lee Y.S."/>
            <person name="Cha S.H."/>
            <person name="Kim S.J."/>
            <person name="Yoo C.K."/>
        </authorList>
    </citation>
    <scope>NUCLEOTIDE SEQUENCE [LARGE SCALE GENOMIC DNA]</scope>
    <source>
        <strain evidence="1 2">NCCP11945</strain>
    </source>
</reference>
<gene>
    <name evidence="1" type="ordered locus">NGK_2569</name>
</gene>
<dbReference type="Proteomes" id="UP000002564">
    <property type="component" value="Chromosome"/>
</dbReference>
<dbReference type="HOGENOM" id="CLU_3045682_0_0_4"/>
<protein>
    <submittedName>
        <fullName evidence="1">Uncharacterized protein</fullName>
    </submittedName>
</protein>
<dbReference type="EMBL" id="CP001050">
    <property type="protein sequence ID" value="ACF31168.1"/>
    <property type="molecule type" value="Genomic_DNA"/>
</dbReference>
<dbReference type="AlphaFoldDB" id="B4RRB1"/>
<accession>B4RRB1</accession>